<keyword evidence="4" id="KW-0997">Cell inner membrane</keyword>
<evidence type="ECO:0000256" key="8">
    <source>
        <dbReference type="RuleBase" id="RU363032"/>
    </source>
</evidence>
<keyword evidence="3" id="KW-1003">Cell membrane</keyword>
<reference evidence="10 11" key="1">
    <citation type="submission" date="2023-12" db="EMBL/GenBank/DDBJ databases">
        <title>Blastococcus brunescens sp. nov., an actonobacterium isolated from sandstone collected in sahara desert.</title>
        <authorList>
            <person name="Gtari M."/>
            <person name="Ghodhbane F."/>
        </authorList>
    </citation>
    <scope>NUCLEOTIDE SEQUENCE [LARGE SCALE GENOMIC DNA]</scope>
    <source>
        <strain evidence="10 11">BMG 8361</strain>
    </source>
</reference>
<dbReference type="Proteomes" id="UP001324287">
    <property type="component" value="Chromosome"/>
</dbReference>
<feature type="transmembrane region" description="Helical" evidence="8">
    <location>
        <begin position="84"/>
        <end position="104"/>
    </location>
</feature>
<evidence type="ECO:0000256" key="6">
    <source>
        <dbReference type="ARBA" id="ARBA00022989"/>
    </source>
</evidence>
<evidence type="ECO:0000256" key="7">
    <source>
        <dbReference type="ARBA" id="ARBA00023136"/>
    </source>
</evidence>
<dbReference type="PANTHER" id="PTHR43357">
    <property type="entry name" value="INNER MEMBRANE ABC TRANSPORTER PERMEASE PROTEIN YDCV"/>
    <property type="match status" value="1"/>
</dbReference>
<dbReference type="RefSeq" id="WP_324276753.1">
    <property type="nucleotide sequence ID" value="NZ_CP141261.1"/>
</dbReference>
<organism evidence="10 11">
    <name type="scientific">Blastococcus brunescens</name>
    <dbReference type="NCBI Taxonomy" id="1564165"/>
    <lineage>
        <taxon>Bacteria</taxon>
        <taxon>Bacillati</taxon>
        <taxon>Actinomycetota</taxon>
        <taxon>Actinomycetes</taxon>
        <taxon>Geodermatophilales</taxon>
        <taxon>Geodermatophilaceae</taxon>
        <taxon>Blastococcus</taxon>
    </lineage>
</organism>
<evidence type="ECO:0000256" key="2">
    <source>
        <dbReference type="ARBA" id="ARBA00022448"/>
    </source>
</evidence>
<evidence type="ECO:0000256" key="5">
    <source>
        <dbReference type="ARBA" id="ARBA00022692"/>
    </source>
</evidence>
<keyword evidence="5 8" id="KW-0812">Transmembrane</keyword>
<feature type="transmembrane region" description="Helical" evidence="8">
    <location>
        <begin position="53"/>
        <end position="72"/>
    </location>
</feature>
<dbReference type="InterPro" id="IPR000515">
    <property type="entry name" value="MetI-like"/>
</dbReference>
<feature type="transmembrane region" description="Helical" evidence="8">
    <location>
        <begin position="110"/>
        <end position="128"/>
    </location>
</feature>
<sequence>MLLFIIGPLIPVVIASLADKPLYEDDISFWLQNYKDLFNDAAFWMATWNTVQYAVFATVPAVLIGTVLAVLVHRTSMPLRRGVLAVMIVPLLFPGLGMTLGWVSMYSPNGLASTVMTSLFGFVPWNVYSIPGMAFLSLEKTVPLVYLLTWGRLATLDSAIESAALTAGARPLRVLRDVTLPMLRPSALLSAVVISMLVFESLGIPVILGTPAGIDTISTYLYYNWTTSTDQQGVVSAGASMLLVFVSILLLLRGRAEGATQRFVTPLGKAKAQNTLNLGRWGWPIAALCMVYLLITILLPTAGLLVRSVSSVFTPLVPPWEVLTLANFRMVFDQPVTTRSVTNSVIISVVGSILGTICILVATLVAHRSRFPVRGTMPSLLVYPRAVPGLVIGMGFFGPLCQSLDLSLCGPQSGEL</sequence>
<evidence type="ECO:0000313" key="11">
    <source>
        <dbReference type="Proteomes" id="UP001324287"/>
    </source>
</evidence>
<name>A0ABZ1B6V9_9ACTN</name>
<proteinExistence type="inferred from homology"/>
<evidence type="ECO:0000259" key="9">
    <source>
        <dbReference type="PROSITE" id="PS50928"/>
    </source>
</evidence>
<evidence type="ECO:0000256" key="1">
    <source>
        <dbReference type="ARBA" id="ARBA00004429"/>
    </source>
</evidence>
<dbReference type="PROSITE" id="PS50928">
    <property type="entry name" value="ABC_TM1"/>
    <property type="match status" value="1"/>
</dbReference>
<keyword evidence="11" id="KW-1185">Reference proteome</keyword>
<dbReference type="SUPFAM" id="SSF161098">
    <property type="entry name" value="MetI-like"/>
    <property type="match status" value="2"/>
</dbReference>
<evidence type="ECO:0000313" key="10">
    <source>
        <dbReference type="EMBL" id="WRL65431.1"/>
    </source>
</evidence>
<protein>
    <submittedName>
        <fullName evidence="10">ABC transporter permease subunit</fullName>
    </submittedName>
</protein>
<dbReference type="PANTHER" id="PTHR43357:SF4">
    <property type="entry name" value="INNER MEMBRANE ABC TRANSPORTER PERMEASE PROTEIN YDCV"/>
    <property type="match status" value="1"/>
</dbReference>
<dbReference type="InterPro" id="IPR035906">
    <property type="entry name" value="MetI-like_sf"/>
</dbReference>
<dbReference type="Gene3D" id="1.10.3720.10">
    <property type="entry name" value="MetI-like"/>
    <property type="match status" value="2"/>
</dbReference>
<comment type="subcellular location">
    <subcellularLocation>
        <location evidence="1">Cell inner membrane</location>
        <topology evidence="1">Multi-pass membrane protein</topology>
    </subcellularLocation>
    <subcellularLocation>
        <location evidence="8">Cell membrane</location>
        <topology evidence="8">Multi-pass membrane protein</topology>
    </subcellularLocation>
</comment>
<accession>A0ABZ1B6V9</accession>
<keyword evidence="7 8" id="KW-0472">Membrane</keyword>
<comment type="similarity">
    <text evidence="8">Belongs to the binding-protein-dependent transport system permease family.</text>
</comment>
<feature type="transmembrane region" description="Helical" evidence="8">
    <location>
        <begin position="281"/>
        <end position="306"/>
    </location>
</feature>
<dbReference type="EMBL" id="CP141261">
    <property type="protein sequence ID" value="WRL65431.1"/>
    <property type="molecule type" value="Genomic_DNA"/>
</dbReference>
<evidence type="ECO:0000256" key="3">
    <source>
        <dbReference type="ARBA" id="ARBA00022475"/>
    </source>
</evidence>
<keyword evidence="6 8" id="KW-1133">Transmembrane helix</keyword>
<evidence type="ECO:0000256" key="4">
    <source>
        <dbReference type="ARBA" id="ARBA00022519"/>
    </source>
</evidence>
<feature type="transmembrane region" description="Helical" evidence="8">
    <location>
        <begin position="188"/>
        <end position="214"/>
    </location>
</feature>
<keyword evidence="2 8" id="KW-0813">Transport</keyword>
<gene>
    <name evidence="10" type="ORF">U6N30_07350</name>
</gene>
<feature type="domain" description="ABC transmembrane type-1" evidence="9">
    <location>
        <begin position="47"/>
        <end position="253"/>
    </location>
</feature>
<dbReference type="Pfam" id="PF00528">
    <property type="entry name" value="BPD_transp_1"/>
    <property type="match status" value="1"/>
</dbReference>
<dbReference type="CDD" id="cd06261">
    <property type="entry name" value="TM_PBP2"/>
    <property type="match status" value="1"/>
</dbReference>
<feature type="transmembrane region" description="Helical" evidence="8">
    <location>
        <begin position="234"/>
        <end position="252"/>
    </location>
</feature>
<feature type="transmembrane region" description="Helical" evidence="8">
    <location>
        <begin position="345"/>
        <end position="366"/>
    </location>
</feature>